<accession>A0A2M3YW70</accession>
<proteinExistence type="predicted"/>
<evidence type="ECO:0000256" key="2">
    <source>
        <dbReference type="SAM" id="SignalP"/>
    </source>
</evidence>
<sequence length="128" mass="13575">MNPSLLFIATIAAVIAVSVADPLWPNLFGGQDQSSDDSETPGERLIGDLENIGKNWFQPKHEWQFPGFPSLNPWHPRPTLAHGFGFGVIHRPTSTAAPSTGTDAATTTEAEAETEAATTEAAESTTTG</sequence>
<feature type="signal peptide" evidence="2">
    <location>
        <begin position="1"/>
        <end position="20"/>
    </location>
</feature>
<evidence type="ECO:0000256" key="1">
    <source>
        <dbReference type="SAM" id="MobiDB-lite"/>
    </source>
</evidence>
<feature type="compositionally biased region" description="Low complexity" evidence="1">
    <location>
        <begin position="93"/>
        <end position="128"/>
    </location>
</feature>
<organism evidence="3">
    <name type="scientific">Anopheles nuneztovari</name>
    <dbReference type="NCBI Taxonomy" id="30067"/>
    <lineage>
        <taxon>Eukaryota</taxon>
        <taxon>Metazoa</taxon>
        <taxon>Ecdysozoa</taxon>
        <taxon>Arthropoda</taxon>
        <taxon>Hexapoda</taxon>
        <taxon>Insecta</taxon>
        <taxon>Pterygota</taxon>
        <taxon>Neoptera</taxon>
        <taxon>Endopterygota</taxon>
        <taxon>Diptera</taxon>
        <taxon>Nematocera</taxon>
        <taxon>Culicoidea</taxon>
        <taxon>Culicidae</taxon>
        <taxon>Anophelinae</taxon>
        <taxon>Anopheles</taxon>
    </lineage>
</organism>
<dbReference type="EMBL" id="GGFF01000034">
    <property type="protein sequence ID" value="MBW20501.1"/>
    <property type="molecule type" value="Transcribed_RNA"/>
</dbReference>
<feature type="chain" id="PRO_5014856694" evidence="2">
    <location>
        <begin position="21"/>
        <end position="128"/>
    </location>
</feature>
<dbReference type="AlphaFoldDB" id="A0A2M3YW70"/>
<keyword evidence="2" id="KW-0732">Signal</keyword>
<evidence type="ECO:0000313" key="3">
    <source>
        <dbReference type="EMBL" id="MBW20501.1"/>
    </source>
</evidence>
<name>A0A2M3YW70_9DIPT</name>
<protein>
    <submittedName>
        <fullName evidence="3">Putative secreted protein</fullName>
    </submittedName>
</protein>
<feature type="region of interest" description="Disordered" evidence="1">
    <location>
        <begin position="91"/>
        <end position="128"/>
    </location>
</feature>
<reference evidence="3" key="1">
    <citation type="submission" date="2018-01" db="EMBL/GenBank/DDBJ databases">
        <title>An insight into the sialome of Amazonian anophelines.</title>
        <authorList>
            <person name="Ribeiro J.M."/>
            <person name="Scarpassa V."/>
            <person name="Calvo E."/>
        </authorList>
    </citation>
    <scope>NUCLEOTIDE SEQUENCE</scope>
    <source>
        <tissue evidence="3">Salivary glands</tissue>
    </source>
</reference>